<dbReference type="WBParaSite" id="SBAD_0001350101-mRNA-1">
    <property type="protein sequence ID" value="SBAD_0001350101-mRNA-1"/>
    <property type="gene ID" value="SBAD_0001350101"/>
</dbReference>
<accession>A0A183JB37</accession>
<evidence type="ECO:0000259" key="1">
    <source>
        <dbReference type="Pfam" id="PF17900"/>
    </source>
</evidence>
<evidence type="ECO:0000313" key="2">
    <source>
        <dbReference type="EMBL" id="VDP53974.1"/>
    </source>
</evidence>
<dbReference type="GO" id="GO:0008270">
    <property type="term" value="F:zinc ion binding"/>
    <property type="evidence" value="ECO:0007669"/>
    <property type="project" value="TreeGrafter"/>
</dbReference>
<dbReference type="GO" id="GO:0006508">
    <property type="term" value="P:proteolysis"/>
    <property type="evidence" value="ECO:0007669"/>
    <property type="project" value="TreeGrafter"/>
</dbReference>
<feature type="domain" description="Aminopeptidase N-like N-terminal" evidence="1">
    <location>
        <begin position="2"/>
        <end position="122"/>
    </location>
</feature>
<dbReference type="SUPFAM" id="SSF63737">
    <property type="entry name" value="Leukotriene A4 hydrolase N-terminal domain"/>
    <property type="match status" value="1"/>
</dbReference>
<dbReference type="GO" id="GO:0005737">
    <property type="term" value="C:cytoplasm"/>
    <property type="evidence" value="ECO:0007669"/>
    <property type="project" value="TreeGrafter"/>
</dbReference>
<evidence type="ECO:0000313" key="3">
    <source>
        <dbReference type="Proteomes" id="UP000270296"/>
    </source>
</evidence>
<keyword evidence="3" id="KW-1185">Reference proteome</keyword>
<reference evidence="4" key="1">
    <citation type="submission" date="2016-06" db="UniProtKB">
        <authorList>
            <consortium name="WormBaseParasite"/>
        </authorList>
    </citation>
    <scope>IDENTIFICATION</scope>
</reference>
<dbReference type="GO" id="GO:0042277">
    <property type="term" value="F:peptide binding"/>
    <property type="evidence" value="ECO:0007669"/>
    <property type="project" value="TreeGrafter"/>
</dbReference>
<dbReference type="InterPro" id="IPR042097">
    <property type="entry name" value="Aminopeptidase_N-like_N_sf"/>
</dbReference>
<dbReference type="InterPro" id="IPR050344">
    <property type="entry name" value="Peptidase_M1_aminopeptidases"/>
</dbReference>
<proteinExistence type="predicted"/>
<dbReference type="Gene3D" id="2.60.40.1730">
    <property type="entry name" value="tricorn interacting facor f3 domain"/>
    <property type="match status" value="1"/>
</dbReference>
<dbReference type="InterPro" id="IPR045357">
    <property type="entry name" value="Aminopeptidase_N-like_N"/>
</dbReference>
<dbReference type="GO" id="GO:0043171">
    <property type="term" value="P:peptide catabolic process"/>
    <property type="evidence" value="ECO:0007669"/>
    <property type="project" value="TreeGrafter"/>
</dbReference>
<dbReference type="GO" id="GO:0070006">
    <property type="term" value="F:metalloaminopeptidase activity"/>
    <property type="evidence" value="ECO:0007669"/>
    <property type="project" value="TreeGrafter"/>
</dbReference>
<protein>
    <submittedName>
        <fullName evidence="4">Peptidase_M1_N domain-containing protein</fullName>
    </submittedName>
</protein>
<reference evidence="2 3" key="2">
    <citation type="submission" date="2018-11" db="EMBL/GenBank/DDBJ databases">
        <authorList>
            <consortium name="Pathogen Informatics"/>
        </authorList>
    </citation>
    <scope>NUCLEOTIDE SEQUENCE [LARGE SCALE GENOMIC DNA]</scope>
</reference>
<evidence type="ECO:0000313" key="4">
    <source>
        <dbReference type="WBParaSite" id="SBAD_0001350101-mRNA-1"/>
    </source>
</evidence>
<dbReference type="PANTHER" id="PTHR11533:SF301">
    <property type="entry name" value="AMINOPEPTIDASE"/>
    <property type="match status" value="1"/>
</dbReference>
<sequence>LQYNLTLKPYLPPAVPETDPKVFTFDGSVSVLLRCEVPTDVVVMNMKAIKLQDHTLRLSDFNGRRLAFATQPYVYNSSLETVTFQLSTKLLRGFNYTLSVNYTARLGDNNAGFYKSKYVDGDVVR</sequence>
<dbReference type="Pfam" id="PF17900">
    <property type="entry name" value="Peptidase_M1_N"/>
    <property type="match status" value="1"/>
</dbReference>
<dbReference type="GO" id="GO:0016020">
    <property type="term" value="C:membrane"/>
    <property type="evidence" value="ECO:0007669"/>
    <property type="project" value="TreeGrafter"/>
</dbReference>
<dbReference type="GO" id="GO:0005615">
    <property type="term" value="C:extracellular space"/>
    <property type="evidence" value="ECO:0007669"/>
    <property type="project" value="TreeGrafter"/>
</dbReference>
<dbReference type="OrthoDB" id="510539at2759"/>
<dbReference type="PANTHER" id="PTHR11533">
    <property type="entry name" value="PROTEASE M1 ZINC METALLOPROTEASE"/>
    <property type="match status" value="1"/>
</dbReference>
<name>A0A183JB37_9BILA</name>
<dbReference type="AlphaFoldDB" id="A0A183JB37"/>
<dbReference type="EMBL" id="UZAM01020153">
    <property type="protein sequence ID" value="VDP53974.1"/>
    <property type="molecule type" value="Genomic_DNA"/>
</dbReference>
<dbReference type="Proteomes" id="UP000270296">
    <property type="component" value="Unassembled WGS sequence"/>
</dbReference>
<organism evidence="4">
    <name type="scientific">Soboliphyme baturini</name>
    <dbReference type="NCBI Taxonomy" id="241478"/>
    <lineage>
        <taxon>Eukaryota</taxon>
        <taxon>Metazoa</taxon>
        <taxon>Ecdysozoa</taxon>
        <taxon>Nematoda</taxon>
        <taxon>Enoplea</taxon>
        <taxon>Dorylaimia</taxon>
        <taxon>Dioctophymatida</taxon>
        <taxon>Dioctophymatoidea</taxon>
        <taxon>Soboliphymatidae</taxon>
        <taxon>Soboliphyme</taxon>
    </lineage>
</organism>
<gene>
    <name evidence="2" type="ORF">SBAD_LOCUS13085</name>
</gene>